<protein>
    <recommendedName>
        <fullName evidence="8">Guanidinium exporter</fullName>
    </recommendedName>
</protein>
<organism evidence="11 12">
    <name type="scientific">Kangiella japonica</name>
    <dbReference type="NCBI Taxonomy" id="647384"/>
    <lineage>
        <taxon>Bacteria</taxon>
        <taxon>Pseudomonadati</taxon>
        <taxon>Pseudomonadota</taxon>
        <taxon>Gammaproteobacteria</taxon>
        <taxon>Kangiellales</taxon>
        <taxon>Kangiellaceae</taxon>
        <taxon>Kangiella</taxon>
    </lineage>
</organism>
<comment type="caution">
    <text evidence="11">The sequence shown here is derived from an EMBL/GenBank/DDBJ whole genome shotgun (WGS) entry which is preliminary data.</text>
</comment>
<evidence type="ECO:0000313" key="12">
    <source>
        <dbReference type="Proteomes" id="UP001501221"/>
    </source>
</evidence>
<evidence type="ECO:0000256" key="8">
    <source>
        <dbReference type="ARBA" id="ARBA00039168"/>
    </source>
</evidence>
<dbReference type="InterPro" id="IPR000390">
    <property type="entry name" value="Small_drug/metabolite_transptr"/>
</dbReference>
<evidence type="ECO:0000313" key="11">
    <source>
        <dbReference type="EMBL" id="GAA0204604.1"/>
    </source>
</evidence>
<dbReference type="PANTHER" id="PTHR30561:SF0">
    <property type="entry name" value="GUANIDINIUM EXPORTER"/>
    <property type="match status" value="1"/>
</dbReference>
<dbReference type="Proteomes" id="UP001501221">
    <property type="component" value="Unassembled WGS sequence"/>
</dbReference>
<name>A0ABN0SX46_9GAMM</name>
<evidence type="ECO:0000256" key="10">
    <source>
        <dbReference type="SAM" id="Phobius"/>
    </source>
</evidence>
<dbReference type="NCBIfam" id="NF008512">
    <property type="entry name" value="PRK11431.1"/>
    <property type="match status" value="1"/>
</dbReference>
<proteinExistence type="inferred from homology"/>
<dbReference type="RefSeq" id="WP_343987477.1">
    <property type="nucleotide sequence ID" value="NZ_BAAAFM010000003.1"/>
</dbReference>
<evidence type="ECO:0000256" key="3">
    <source>
        <dbReference type="ARBA" id="ARBA00022475"/>
    </source>
</evidence>
<keyword evidence="4 9" id="KW-0812">Transmembrane</keyword>
<evidence type="ECO:0000256" key="7">
    <source>
        <dbReference type="ARBA" id="ARBA00038151"/>
    </source>
</evidence>
<evidence type="ECO:0000256" key="4">
    <source>
        <dbReference type="ARBA" id="ARBA00022692"/>
    </source>
</evidence>
<keyword evidence="3" id="KW-1003">Cell membrane</keyword>
<reference evidence="11 12" key="1">
    <citation type="journal article" date="2019" name="Int. J. Syst. Evol. Microbiol.">
        <title>The Global Catalogue of Microorganisms (GCM) 10K type strain sequencing project: providing services to taxonomists for standard genome sequencing and annotation.</title>
        <authorList>
            <consortium name="The Broad Institute Genomics Platform"/>
            <consortium name="The Broad Institute Genome Sequencing Center for Infectious Disease"/>
            <person name="Wu L."/>
            <person name="Ma J."/>
        </authorList>
    </citation>
    <scope>NUCLEOTIDE SEQUENCE [LARGE SCALE GENOMIC DNA]</scope>
    <source>
        <strain evidence="11 12">JCM 16211</strain>
    </source>
</reference>
<evidence type="ECO:0000256" key="9">
    <source>
        <dbReference type="RuleBase" id="RU003942"/>
    </source>
</evidence>
<sequence>MAWVYLCIAGLFECAWAIGLKYTEGFTKAVPTAFTIVAMIISFWLLSIAMKTIPVGTAYAVWTGIGAVGVAILGMFLFNESKDILRILCLLLIVTGIVGLKLVSKGEA</sequence>
<keyword evidence="2" id="KW-0813">Transport</keyword>
<dbReference type="Pfam" id="PF00893">
    <property type="entry name" value="Multi_Drug_Res"/>
    <property type="match status" value="1"/>
</dbReference>
<comment type="subcellular location">
    <subcellularLocation>
        <location evidence="1 9">Cell membrane</location>
        <topology evidence="1 9">Multi-pass membrane protein</topology>
    </subcellularLocation>
</comment>
<accession>A0ABN0SX46</accession>
<evidence type="ECO:0000256" key="6">
    <source>
        <dbReference type="ARBA" id="ARBA00023136"/>
    </source>
</evidence>
<feature type="transmembrane region" description="Helical" evidence="10">
    <location>
        <begin position="33"/>
        <end position="50"/>
    </location>
</feature>
<keyword evidence="5 10" id="KW-1133">Transmembrane helix</keyword>
<dbReference type="SUPFAM" id="SSF103481">
    <property type="entry name" value="Multidrug resistance efflux transporter EmrE"/>
    <property type="match status" value="1"/>
</dbReference>
<dbReference type="EMBL" id="BAAAFM010000003">
    <property type="protein sequence ID" value="GAA0204604.1"/>
    <property type="molecule type" value="Genomic_DNA"/>
</dbReference>
<gene>
    <name evidence="11" type="primary">sugE</name>
    <name evidence="11" type="ORF">GCM10009123_10020</name>
</gene>
<evidence type="ECO:0000256" key="5">
    <source>
        <dbReference type="ARBA" id="ARBA00022989"/>
    </source>
</evidence>
<feature type="transmembrane region" description="Helical" evidence="10">
    <location>
        <begin position="57"/>
        <end position="78"/>
    </location>
</feature>
<comment type="similarity">
    <text evidence="7">Belongs to the drug/metabolite transporter (DMT) superfamily. Small multidrug resistance (SMR) (TC 2.A.7.1) family. Gdx/SugE subfamily.</text>
</comment>
<dbReference type="InterPro" id="IPR045324">
    <property type="entry name" value="Small_multidrug_res"/>
</dbReference>
<dbReference type="InterPro" id="IPR037185">
    <property type="entry name" value="EmrE-like"/>
</dbReference>
<keyword evidence="6 10" id="KW-0472">Membrane</keyword>
<evidence type="ECO:0000256" key="2">
    <source>
        <dbReference type="ARBA" id="ARBA00022448"/>
    </source>
</evidence>
<keyword evidence="12" id="KW-1185">Reference proteome</keyword>
<feature type="transmembrane region" description="Helical" evidence="10">
    <location>
        <begin position="84"/>
        <end position="103"/>
    </location>
</feature>
<dbReference type="Gene3D" id="1.10.3730.20">
    <property type="match status" value="1"/>
</dbReference>
<dbReference type="PANTHER" id="PTHR30561">
    <property type="entry name" value="SMR FAMILY PROTON-DEPENDENT DRUG EFFLUX TRANSPORTER SUGE"/>
    <property type="match status" value="1"/>
</dbReference>
<evidence type="ECO:0000256" key="1">
    <source>
        <dbReference type="ARBA" id="ARBA00004651"/>
    </source>
</evidence>